<dbReference type="Proteomes" id="UP000807115">
    <property type="component" value="Chromosome 3"/>
</dbReference>
<sequence>MCNFSQSKILTILSFWREREELHGMQSLNLVIDMLARFQLTIKEDVIHRMDVLNPQMFSLAPIGLYRHA</sequence>
<gene>
    <name evidence="1" type="ORF">BDA96_03G407700</name>
</gene>
<reference evidence="1" key="1">
    <citation type="journal article" date="2019" name="BMC Genomics">
        <title>A new reference genome for Sorghum bicolor reveals high levels of sequence similarity between sweet and grain genotypes: implications for the genetics of sugar metabolism.</title>
        <authorList>
            <person name="Cooper E.A."/>
            <person name="Brenton Z.W."/>
            <person name="Flinn B.S."/>
            <person name="Jenkins J."/>
            <person name="Shu S."/>
            <person name="Flowers D."/>
            <person name="Luo F."/>
            <person name="Wang Y."/>
            <person name="Xia P."/>
            <person name="Barry K."/>
            <person name="Daum C."/>
            <person name="Lipzen A."/>
            <person name="Yoshinaga Y."/>
            <person name="Schmutz J."/>
            <person name="Saski C."/>
            <person name="Vermerris W."/>
            <person name="Kresovich S."/>
        </authorList>
    </citation>
    <scope>NUCLEOTIDE SEQUENCE</scope>
</reference>
<dbReference type="EMBL" id="CM027682">
    <property type="protein sequence ID" value="KAG0540422.1"/>
    <property type="molecule type" value="Genomic_DNA"/>
</dbReference>
<evidence type="ECO:0000313" key="1">
    <source>
        <dbReference type="EMBL" id="KAG0540422.1"/>
    </source>
</evidence>
<protein>
    <submittedName>
        <fullName evidence="1">Uncharacterized protein</fullName>
    </submittedName>
</protein>
<comment type="caution">
    <text evidence="1">The sequence shown here is derived from an EMBL/GenBank/DDBJ whole genome shotgun (WGS) entry which is preliminary data.</text>
</comment>
<evidence type="ECO:0000313" key="2">
    <source>
        <dbReference type="Proteomes" id="UP000807115"/>
    </source>
</evidence>
<reference evidence="1" key="2">
    <citation type="submission" date="2020-10" db="EMBL/GenBank/DDBJ databases">
        <authorList>
            <person name="Cooper E.A."/>
            <person name="Brenton Z.W."/>
            <person name="Flinn B.S."/>
            <person name="Jenkins J."/>
            <person name="Shu S."/>
            <person name="Flowers D."/>
            <person name="Luo F."/>
            <person name="Wang Y."/>
            <person name="Xia P."/>
            <person name="Barry K."/>
            <person name="Daum C."/>
            <person name="Lipzen A."/>
            <person name="Yoshinaga Y."/>
            <person name="Schmutz J."/>
            <person name="Saski C."/>
            <person name="Vermerris W."/>
            <person name="Kresovich S."/>
        </authorList>
    </citation>
    <scope>NUCLEOTIDE SEQUENCE</scope>
</reference>
<name>A0A921RHV8_SORBI</name>
<accession>A0A921RHV8</accession>
<organism evidence="1 2">
    <name type="scientific">Sorghum bicolor</name>
    <name type="common">Sorghum</name>
    <name type="synonym">Sorghum vulgare</name>
    <dbReference type="NCBI Taxonomy" id="4558"/>
    <lineage>
        <taxon>Eukaryota</taxon>
        <taxon>Viridiplantae</taxon>
        <taxon>Streptophyta</taxon>
        <taxon>Embryophyta</taxon>
        <taxon>Tracheophyta</taxon>
        <taxon>Spermatophyta</taxon>
        <taxon>Magnoliopsida</taxon>
        <taxon>Liliopsida</taxon>
        <taxon>Poales</taxon>
        <taxon>Poaceae</taxon>
        <taxon>PACMAD clade</taxon>
        <taxon>Panicoideae</taxon>
        <taxon>Andropogonodae</taxon>
        <taxon>Andropogoneae</taxon>
        <taxon>Sorghinae</taxon>
        <taxon>Sorghum</taxon>
    </lineage>
</organism>
<proteinExistence type="predicted"/>
<dbReference type="AlphaFoldDB" id="A0A921RHV8"/>